<proteinExistence type="predicted"/>
<evidence type="ECO:0000256" key="1">
    <source>
        <dbReference type="SAM" id="MobiDB-lite"/>
    </source>
</evidence>
<sequence length="601" mass="65933">MTTVNIEFANTGKETTEVSISDSEQNTLGTCTIRPNHIIRQVVPTCKLLYLTYKRECVEQYTTRSFKKYVMIDVNHYFVSDTEPEIRGSTTTPRSKSRHAVPVERSMVADMVEGFSRFFQIPAIPSLESRTPRTEYVGPKPSNRDWKCKEAPVNPPGIVLGAGASRPRPSKNIPEGAADAKDAPWSSESDSMGASEPESESTDVSESFEAADEQQRTRRNEELSRDSLRSRLQTSSGAGTRAVESSHHDLLVVKDRPSTKTSDSLTRSKRLAGDSAIAPNCSPYGGQKYAVQSKLPADKPRPSRNNEEAVDPRMRSEEITYRQYLPNVNETRSRPRLGSKSTESYERLPGSGRTSAKRPSYTRPIAPQSRDSQRSAETYNTSSEIFALPKIESREEKYKVTKPLESPLPSETIEGSDNSRRVSSRNSRPLRTPSVGKVSPASDSLNEAVSASNSRVLSPPSITSSEKWKRAGESNTSSVIGTKDIVSLEDAASLSSSSSGSSGGKWVRASRRNAPKPARTLNKEMPSTPDILREALGSSDETESSSSSSSSSGEKWQRARKRITPGPATPVQNVEVGEKDISLDQAQRIVLDALMQHAAKQ</sequence>
<comment type="caution">
    <text evidence="2">The sequence shown here is derived from an EMBL/GenBank/DDBJ whole genome shotgun (WGS) entry which is preliminary data.</text>
</comment>
<feature type="compositionally biased region" description="Basic and acidic residues" evidence="1">
    <location>
        <begin position="244"/>
        <end position="258"/>
    </location>
</feature>
<protein>
    <submittedName>
        <fullName evidence="2">Uncharacterized protein</fullName>
    </submittedName>
</protein>
<dbReference type="AlphaFoldDB" id="A0A4S4L7U0"/>
<accession>A0A4S4L7U0</accession>
<keyword evidence="3" id="KW-1185">Reference proteome</keyword>
<reference evidence="2 3" key="1">
    <citation type="submission" date="2019-02" db="EMBL/GenBank/DDBJ databases">
        <title>Genome sequencing of the rare red list fungi Phellinidium pouzarii.</title>
        <authorList>
            <person name="Buettner E."/>
            <person name="Kellner H."/>
        </authorList>
    </citation>
    <scope>NUCLEOTIDE SEQUENCE [LARGE SCALE GENOMIC DNA]</scope>
    <source>
        <strain evidence="2 3">DSM 108285</strain>
    </source>
</reference>
<dbReference type="Proteomes" id="UP000308199">
    <property type="component" value="Unassembled WGS sequence"/>
</dbReference>
<gene>
    <name evidence="2" type="ORF">EW145_g3228</name>
</gene>
<feature type="region of interest" description="Disordered" evidence="1">
    <location>
        <begin position="131"/>
        <end position="572"/>
    </location>
</feature>
<name>A0A4S4L7U0_9AGAM</name>
<dbReference type="EMBL" id="SGPK01000132">
    <property type="protein sequence ID" value="THH07662.1"/>
    <property type="molecule type" value="Genomic_DNA"/>
</dbReference>
<evidence type="ECO:0000313" key="3">
    <source>
        <dbReference type="Proteomes" id="UP000308199"/>
    </source>
</evidence>
<feature type="compositionally biased region" description="Basic and acidic residues" evidence="1">
    <location>
        <begin position="213"/>
        <end position="229"/>
    </location>
</feature>
<feature type="compositionally biased region" description="Polar residues" evidence="1">
    <location>
        <begin position="375"/>
        <end position="384"/>
    </location>
</feature>
<feature type="compositionally biased region" description="Basic and acidic residues" evidence="1">
    <location>
        <begin position="296"/>
        <end position="320"/>
    </location>
</feature>
<organism evidence="2 3">
    <name type="scientific">Phellinidium pouzarii</name>
    <dbReference type="NCBI Taxonomy" id="167371"/>
    <lineage>
        <taxon>Eukaryota</taxon>
        <taxon>Fungi</taxon>
        <taxon>Dikarya</taxon>
        <taxon>Basidiomycota</taxon>
        <taxon>Agaricomycotina</taxon>
        <taxon>Agaricomycetes</taxon>
        <taxon>Hymenochaetales</taxon>
        <taxon>Hymenochaetaceae</taxon>
        <taxon>Phellinidium</taxon>
    </lineage>
</organism>
<feature type="compositionally biased region" description="Polar residues" evidence="1">
    <location>
        <begin position="441"/>
        <end position="465"/>
    </location>
</feature>
<evidence type="ECO:0000313" key="2">
    <source>
        <dbReference type="EMBL" id="THH07662.1"/>
    </source>
</evidence>